<organism evidence="5 6">
    <name type="scientific">Plasmodium reichenowi</name>
    <dbReference type="NCBI Taxonomy" id="5854"/>
    <lineage>
        <taxon>Eukaryota</taxon>
        <taxon>Sar</taxon>
        <taxon>Alveolata</taxon>
        <taxon>Apicomplexa</taxon>
        <taxon>Aconoidasida</taxon>
        <taxon>Haemosporida</taxon>
        <taxon>Plasmodiidae</taxon>
        <taxon>Plasmodium</taxon>
        <taxon>Plasmodium (Laverania)</taxon>
    </lineage>
</organism>
<dbReference type="GO" id="GO:0003747">
    <property type="term" value="F:translation release factor activity"/>
    <property type="evidence" value="ECO:0007669"/>
    <property type="project" value="InterPro"/>
</dbReference>
<name>A0A060RVC7_PLARE</name>
<evidence type="ECO:0000313" key="5">
    <source>
        <dbReference type="EMBL" id="CDO63524.1"/>
    </source>
</evidence>
<dbReference type="VEuPathDB" id="PlasmoDB:PRG01_0703100"/>
<evidence type="ECO:0000259" key="4">
    <source>
        <dbReference type="PROSITE" id="PS00745"/>
    </source>
</evidence>
<protein>
    <submittedName>
        <fullName evidence="5">Peptide chain release factor, putative</fullName>
        <ecNumber evidence="5">3.1.1.29</ecNumber>
    </submittedName>
</protein>
<dbReference type="SUPFAM" id="SSF75620">
    <property type="entry name" value="Release factor"/>
    <property type="match status" value="2"/>
</dbReference>
<dbReference type="Pfam" id="PF03462">
    <property type="entry name" value="PCRF"/>
    <property type="match status" value="1"/>
</dbReference>
<dbReference type="AlphaFoldDB" id="A0A060RVC7"/>
<keyword evidence="6" id="KW-1185">Reference proteome</keyword>
<dbReference type="PANTHER" id="PTHR43116">
    <property type="entry name" value="PEPTIDE CHAIN RELEASE FACTOR 2"/>
    <property type="match status" value="1"/>
</dbReference>
<dbReference type="InterPro" id="IPR005139">
    <property type="entry name" value="PCRF"/>
</dbReference>
<dbReference type="VEuPathDB" id="PlasmoDB:PRCDC_0703100"/>
<gene>
    <name evidence="5" type="ORF">PRCDC_0703100</name>
</gene>
<evidence type="ECO:0000256" key="2">
    <source>
        <dbReference type="SAM" id="MobiDB-lite"/>
    </source>
</evidence>
<dbReference type="GO" id="GO:0004045">
    <property type="term" value="F:peptidyl-tRNA hydrolase activity"/>
    <property type="evidence" value="ECO:0007669"/>
    <property type="project" value="UniProtKB-EC"/>
</dbReference>
<feature type="region of interest" description="Disordered" evidence="2">
    <location>
        <begin position="189"/>
        <end position="228"/>
    </location>
</feature>
<dbReference type="PANTHER" id="PTHR43116:SF3">
    <property type="entry name" value="CLASS I PEPTIDE CHAIN RELEASE FACTOR"/>
    <property type="match status" value="1"/>
</dbReference>
<comment type="similarity">
    <text evidence="1">Belongs to the prokaryotic/mitochondrial release factor family.</text>
</comment>
<dbReference type="InterPro" id="IPR045853">
    <property type="entry name" value="Pep_chain_release_fac_I_sf"/>
</dbReference>
<reference evidence="5" key="2">
    <citation type="submission" date="2014-05" db="EMBL/GenBank/DDBJ databases">
        <title>The genome sequences of chimpanzee malaria parasites reveal the path to human adaptation.</title>
        <authorList>
            <person name="Otto T.D."/>
            <person name="Rayner J.C."/>
            <person name="Boehme U."/>
            <person name="Pain A."/>
            <person name="Spottiswoode N."/>
            <person name="Sanders M."/>
            <person name="Quail M."/>
            <person name="Ollomo B."/>
            <person name="Renaud F."/>
            <person name="Thomas A.W."/>
            <person name="Prugnolle F."/>
            <person name="Conway D.J."/>
            <person name="Newbold C."/>
            <person name="Berriman M."/>
        </authorList>
    </citation>
    <scope>NUCLEOTIDE SEQUENCE [LARGE SCALE GENOMIC DNA]</scope>
    <source>
        <strain evidence="5">CDC</strain>
    </source>
</reference>
<feature type="signal peptide" evidence="3">
    <location>
        <begin position="1"/>
        <end position="27"/>
    </location>
</feature>
<reference evidence="5" key="1">
    <citation type="submission" date="2014-01" db="EMBL/GenBank/DDBJ databases">
        <authorList>
            <person name="Aslett M."/>
        </authorList>
    </citation>
    <scope>NUCLEOTIDE SEQUENCE</scope>
    <source>
        <strain evidence="5">CDC</strain>
    </source>
</reference>
<dbReference type="Gene3D" id="3.30.160.20">
    <property type="match status" value="1"/>
</dbReference>
<dbReference type="EC" id="3.1.1.29" evidence="5"/>
<feature type="domain" description="Prokaryotic-type class I peptide chain release factors" evidence="4">
    <location>
        <begin position="254"/>
        <end position="270"/>
    </location>
</feature>
<feature type="compositionally biased region" description="Basic and acidic residues" evidence="2">
    <location>
        <begin position="198"/>
        <end position="207"/>
    </location>
</feature>
<keyword evidence="3" id="KW-0732">Signal</keyword>
<dbReference type="EMBL" id="HG810768">
    <property type="protein sequence ID" value="CDO63524.1"/>
    <property type="molecule type" value="Genomic_DNA"/>
</dbReference>
<dbReference type="PROSITE" id="PS00745">
    <property type="entry name" value="RF_PROK_I"/>
    <property type="match status" value="1"/>
</dbReference>
<sequence length="374" mass="43270">MNLKYNLFLTLSIFFLQLLIMSIFVECRKNIRGLNNCLFLYKGVRSIRNRYNLCSYVNKDVENYSRYFKNSCSLILSSGTGGTEACDFCNMLYNMYIKYLCRIKNRKNIKYEIIDISKNEVGIKKVEIKIDGEYSFYNFVSEKGIHRLVRNSPFNAQNKKMTSFVKVDVIPTLNFNDLNVINFLNTAEGVGSSSSSKVTKESSDKKQNKNKHKQLKESDNNNNNNNMKNSYYGGNNKMNDFVINKSDLVIQTMRSGGKGGQNVNKVETAVRILHKPTNISVKASSERTQLLNKRNALKRIYEKLLYLQTEALKNKKYELANKSLTHFGEQIRNYVLYGNKMIKDTRTNVFSTDIDKVLYQGEIDIFIDAYQKNL</sequence>
<dbReference type="Proteomes" id="UP000027581">
    <property type="component" value="Unassembled WGS sequence"/>
</dbReference>
<evidence type="ECO:0000256" key="1">
    <source>
        <dbReference type="ARBA" id="ARBA00010835"/>
    </source>
</evidence>
<dbReference type="FunFam" id="3.30.70.1660:FF:000020">
    <property type="entry name" value="Peptide chain release factor 2"/>
    <property type="match status" value="1"/>
</dbReference>
<dbReference type="InterPro" id="IPR000352">
    <property type="entry name" value="Pep_chain_release_fac_I"/>
</dbReference>
<dbReference type="PhylomeDB" id="A0A060RVC7"/>
<dbReference type="Pfam" id="PF00472">
    <property type="entry name" value="RF-1"/>
    <property type="match status" value="1"/>
</dbReference>
<feature type="chain" id="PRO_5001591431" evidence="3">
    <location>
        <begin position="28"/>
        <end position="374"/>
    </location>
</feature>
<proteinExistence type="inferred from homology"/>
<evidence type="ECO:0000313" key="6">
    <source>
        <dbReference type="Proteomes" id="UP000027581"/>
    </source>
</evidence>
<evidence type="ECO:0000256" key="3">
    <source>
        <dbReference type="SAM" id="SignalP"/>
    </source>
</evidence>
<keyword evidence="5" id="KW-0378">Hydrolase</keyword>
<accession>A0A060RVC7</accession>
<dbReference type="SMART" id="SM00937">
    <property type="entry name" value="PCRF"/>
    <property type="match status" value="1"/>
</dbReference>
<dbReference type="GO" id="GO:0005737">
    <property type="term" value="C:cytoplasm"/>
    <property type="evidence" value="ECO:0007669"/>
    <property type="project" value="UniProtKB-ARBA"/>
</dbReference>
<dbReference type="Gene3D" id="3.30.70.1660">
    <property type="match status" value="2"/>
</dbReference>